<accession>A0A5C4JTZ6</accession>
<evidence type="ECO:0000256" key="4">
    <source>
        <dbReference type="ARBA" id="ARBA00022692"/>
    </source>
</evidence>
<dbReference type="InterPro" id="IPR003370">
    <property type="entry name" value="Chromate_transpt"/>
</dbReference>
<keyword evidence="4 7" id="KW-0812">Transmembrane</keyword>
<dbReference type="GO" id="GO:0005886">
    <property type="term" value="C:plasma membrane"/>
    <property type="evidence" value="ECO:0007669"/>
    <property type="project" value="UniProtKB-SubCell"/>
</dbReference>
<dbReference type="NCBIfam" id="TIGR00937">
    <property type="entry name" value="2A51"/>
    <property type="match status" value="1"/>
</dbReference>
<evidence type="ECO:0000256" key="2">
    <source>
        <dbReference type="ARBA" id="ARBA00005262"/>
    </source>
</evidence>
<dbReference type="AlphaFoldDB" id="A0A5C4JTZ6"/>
<dbReference type="Proteomes" id="UP000307874">
    <property type="component" value="Unassembled WGS sequence"/>
</dbReference>
<feature type="transmembrane region" description="Helical" evidence="7">
    <location>
        <begin position="414"/>
        <end position="447"/>
    </location>
</feature>
<keyword evidence="6 7" id="KW-0472">Membrane</keyword>
<proteinExistence type="inferred from homology"/>
<dbReference type="OrthoDB" id="8969999at2"/>
<feature type="transmembrane region" description="Helical" evidence="7">
    <location>
        <begin position="322"/>
        <end position="347"/>
    </location>
</feature>
<evidence type="ECO:0000256" key="5">
    <source>
        <dbReference type="ARBA" id="ARBA00022989"/>
    </source>
</evidence>
<evidence type="ECO:0000256" key="7">
    <source>
        <dbReference type="SAM" id="Phobius"/>
    </source>
</evidence>
<dbReference type="PANTHER" id="PTHR33567">
    <property type="entry name" value="CHROMATE ION TRANSPORTER (EUROFUNG)"/>
    <property type="match status" value="1"/>
</dbReference>
<evidence type="ECO:0000256" key="3">
    <source>
        <dbReference type="ARBA" id="ARBA00022475"/>
    </source>
</evidence>
<sequence length="451" mass="47635">MRPECEEIVTEAADCNTKPSFGELVAVFARIGCLSFGGPAGQIALMHRIVVEEKRWLKEDRYLHALNYCMLLPGPEAQQLATYIGWLLFGARGGVAAGLLFVVPGLVVIIGLAGLYAALADTSWLEAVFTGLKAAVLAIVIQALWRMAKKSLKGPVSVAFAVIAFVALFVFGIAFPLVLLAAGIAGYFLMRGSPDPGAEDEEPAPTRQKKGMRAIATISVWTFVWLLPLGILAGLGGAGTLTEIFGFFVKVALFSFGGAYAVLSYVAQEAVTTYHWLTPAEMLDGLALAETTPGPLVLVLCFVGFLGAYAAPAFAAPFVSGIIGAFLTAWAIFVPSFVFIFAGAPFIEDLRKNPALSGAMAGIGAAIVGVIANLSLWFALHVMFDHVGRIELFALPPLIDAGPVWPVWSSLHVWSLLLSLVAAIALFAFRIGVVPLLLGAGLAGLAIASWL</sequence>
<comment type="caution">
    <text evidence="8">The sequence shown here is derived from an EMBL/GenBank/DDBJ whole genome shotgun (WGS) entry which is preliminary data.</text>
</comment>
<dbReference type="EMBL" id="VCLB01000004">
    <property type="protein sequence ID" value="TNB48149.1"/>
    <property type="molecule type" value="Genomic_DNA"/>
</dbReference>
<feature type="transmembrane region" description="Helical" evidence="7">
    <location>
        <begin position="296"/>
        <end position="315"/>
    </location>
</feature>
<keyword evidence="5 7" id="KW-1133">Transmembrane helix</keyword>
<protein>
    <submittedName>
        <fullName evidence="8">Chromate efflux transporter</fullName>
    </submittedName>
</protein>
<keyword evidence="9" id="KW-1185">Reference proteome</keyword>
<gene>
    <name evidence="8" type="primary">chrA</name>
    <name evidence="8" type="ORF">FF124_07350</name>
</gene>
<name>A0A5C4JTZ6_9HYPH</name>
<comment type="similarity">
    <text evidence="2">Belongs to the chromate ion transporter (CHR) (TC 2.A.51) family.</text>
</comment>
<reference evidence="8 9" key="1">
    <citation type="submission" date="2019-05" db="EMBL/GenBank/DDBJ databases">
        <authorList>
            <person name="Lee S.D."/>
        </authorList>
    </citation>
    <scope>NUCLEOTIDE SEQUENCE [LARGE SCALE GENOMIC DNA]</scope>
    <source>
        <strain evidence="8 9">GH2-6</strain>
    </source>
</reference>
<dbReference type="PANTHER" id="PTHR33567:SF3">
    <property type="entry name" value="CHROMATE ION TRANSPORTER (EUROFUNG)"/>
    <property type="match status" value="1"/>
</dbReference>
<feature type="transmembrane region" description="Helical" evidence="7">
    <location>
        <begin position="95"/>
        <end position="118"/>
    </location>
</feature>
<comment type="subcellular location">
    <subcellularLocation>
        <location evidence="1">Cell membrane</location>
        <topology evidence="1">Multi-pass membrane protein</topology>
    </subcellularLocation>
</comment>
<evidence type="ECO:0000256" key="6">
    <source>
        <dbReference type="ARBA" id="ARBA00023136"/>
    </source>
</evidence>
<feature type="transmembrane region" description="Helical" evidence="7">
    <location>
        <begin position="359"/>
        <end position="380"/>
    </location>
</feature>
<evidence type="ECO:0000313" key="8">
    <source>
        <dbReference type="EMBL" id="TNB48149.1"/>
    </source>
</evidence>
<feature type="transmembrane region" description="Helical" evidence="7">
    <location>
        <begin position="157"/>
        <end position="190"/>
    </location>
</feature>
<dbReference type="InterPro" id="IPR014047">
    <property type="entry name" value="Chr_Tranpt_l_chain"/>
</dbReference>
<dbReference type="Pfam" id="PF02417">
    <property type="entry name" value="Chromate_transp"/>
    <property type="match status" value="2"/>
</dbReference>
<keyword evidence="3" id="KW-1003">Cell membrane</keyword>
<evidence type="ECO:0000256" key="1">
    <source>
        <dbReference type="ARBA" id="ARBA00004651"/>
    </source>
</evidence>
<dbReference type="PIRSF" id="PIRSF004810">
    <property type="entry name" value="ChrA"/>
    <property type="match status" value="1"/>
</dbReference>
<dbReference type="GO" id="GO:0015109">
    <property type="term" value="F:chromate transmembrane transporter activity"/>
    <property type="evidence" value="ECO:0007669"/>
    <property type="project" value="InterPro"/>
</dbReference>
<organism evidence="8 9">
    <name type="scientific">Martelella lutilitoris</name>
    <dbReference type="NCBI Taxonomy" id="2583532"/>
    <lineage>
        <taxon>Bacteria</taxon>
        <taxon>Pseudomonadati</taxon>
        <taxon>Pseudomonadota</taxon>
        <taxon>Alphaproteobacteria</taxon>
        <taxon>Hyphomicrobiales</taxon>
        <taxon>Aurantimonadaceae</taxon>
        <taxon>Martelella</taxon>
    </lineage>
</organism>
<feature type="transmembrane region" description="Helical" evidence="7">
    <location>
        <begin position="247"/>
        <end position="267"/>
    </location>
</feature>
<reference evidence="8 9" key="2">
    <citation type="submission" date="2019-06" db="EMBL/GenBank/DDBJ databases">
        <title>Martelella lutilitoris sp. nov., isolated from a tidal mudflat.</title>
        <authorList>
            <person name="Kim Y.-J."/>
        </authorList>
    </citation>
    <scope>NUCLEOTIDE SEQUENCE [LARGE SCALE GENOMIC DNA]</scope>
    <source>
        <strain evidence="8 9">GH2-6</strain>
    </source>
</reference>
<evidence type="ECO:0000313" key="9">
    <source>
        <dbReference type="Proteomes" id="UP000307874"/>
    </source>
</evidence>
<feature type="transmembrane region" description="Helical" evidence="7">
    <location>
        <begin position="214"/>
        <end position="235"/>
    </location>
</feature>
<feature type="transmembrane region" description="Helical" evidence="7">
    <location>
        <begin position="124"/>
        <end position="145"/>
    </location>
</feature>